<proteinExistence type="predicted"/>
<name>A0ABN1J2F6_9FLAO</name>
<evidence type="ECO:0000313" key="1">
    <source>
        <dbReference type="EMBL" id="GAA0726697.1"/>
    </source>
</evidence>
<evidence type="ECO:0008006" key="3">
    <source>
        <dbReference type="Google" id="ProtNLM"/>
    </source>
</evidence>
<dbReference type="RefSeq" id="WP_343913457.1">
    <property type="nucleotide sequence ID" value="NZ_BAAAGE010000003.1"/>
</dbReference>
<keyword evidence="2" id="KW-1185">Reference proteome</keyword>
<protein>
    <recommendedName>
        <fullName evidence="3">STAS/SEC14 domain-containing protein</fullName>
    </recommendedName>
</protein>
<evidence type="ECO:0000313" key="2">
    <source>
        <dbReference type="Proteomes" id="UP001501758"/>
    </source>
</evidence>
<comment type="caution">
    <text evidence="1">The sequence shown here is derived from an EMBL/GenBank/DDBJ whole genome shotgun (WGS) entry which is preliminary data.</text>
</comment>
<dbReference type="EMBL" id="BAAAGE010000003">
    <property type="protein sequence ID" value="GAA0726697.1"/>
    <property type="molecule type" value="Genomic_DNA"/>
</dbReference>
<organism evidence="1 2">
    <name type="scientific">Aquimarina litoralis</name>
    <dbReference type="NCBI Taxonomy" id="584605"/>
    <lineage>
        <taxon>Bacteria</taxon>
        <taxon>Pseudomonadati</taxon>
        <taxon>Bacteroidota</taxon>
        <taxon>Flavobacteriia</taxon>
        <taxon>Flavobacteriales</taxon>
        <taxon>Flavobacteriaceae</taxon>
        <taxon>Aquimarina</taxon>
    </lineage>
</organism>
<reference evidence="1 2" key="1">
    <citation type="journal article" date="2019" name="Int. J. Syst. Evol. Microbiol.">
        <title>The Global Catalogue of Microorganisms (GCM) 10K type strain sequencing project: providing services to taxonomists for standard genome sequencing and annotation.</title>
        <authorList>
            <consortium name="The Broad Institute Genomics Platform"/>
            <consortium name="The Broad Institute Genome Sequencing Center for Infectious Disease"/>
            <person name="Wu L."/>
            <person name="Ma J."/>
        </authorList>
    </citation>
    <scope>NUCLEOTIDE SEQUENCE [LARGE SCALE GENOMIC DNA]</scope>
    <source>
        <strain evidence="1 2">JCM 15974</strain>
    </source>
</reference>
<sequence>MKTQSKDLLIEKFNHTLGTYYFYEEYIIAEINEGVTITLSKLQDLMPTIQKHYGDRKPFTYISNRIHSHSIIPTDYLDCPFTYMENFKGYGVVIYNEVNEISTEIEKHFAKKPFYNFRNLEDAILWSKKEVLNR</sequence>
<dbReference type="Proteomes" id="UP001501758">
    <property type="component" value="Unassembled WGS sequence"/>
</dbReference>
<gene>
    <name evidence="1" type="ORF">GCM10009430_33970</name>
</gene>
<accession>A0ABN1J2F6</accession>